<gene>
    <name evidence="1" type="ORF">H2199_003632</name>
</gene>
<name>A0ACC2ZAR6_9PEZI</name>
<organism evidence="1 2">
    <name type="scientific">Coniosporium tulheliwenetii</name>
    <dbReference type="NCBI Taxonomy" id="3383036"/>
    <lineage>
        <taxon>Eukaryota</taxon>
        <taxon>Fungi</taxon>
        <taxon>Dikarya</taxon>
        <taxon>Ascomycota</taxon>
        <taxon>Pezizomycotina</taxon>
        <taxon>Dothideomycetes</taxon>
        <taxon>Dothideomycetes incertae sedis</taxon>
        <taxon>Coniosporium</taxon>
    </lineage>
</organism>
<sequence length="426" mass="47815">MANPGFASLEYNDYAIENLRYNLDNAIHPIFSVTNFVSRQNFEDTDYEVLRPSLRLASLLLEEPSLLPFWYAMFYGEEKEIEDPGLKKTYGAKMFSYRRKDGELTAEDIYDTHEMLLALAKIVRFIRVDDHELEPAGAMCTATCCRMPERLTGCGARILYGERYYQALHSLETSEEPHDSLIKARFDFATLMLHELAHAAQTAILGRGGYEHFFEDDVVAEAGLAWENFVFGGTSSSFPSSEDFAICEFPHHHSSYDIDGDLIDRPPERGPVSRLEIHWPVRDEFVRRLFTKRFWQHTVKKQGTAAFRFPKDDGFLLLNGRSVCPPRSEFPDCFALPQGYELSGGRVEKIHNTSQQSCCYEGCDCGWCSGSSGSDWTADISWDSGESSGASGESRRSSEASATSVCLDLSKLVLNSDEGECSGTGA</sequence>
<evidence type="ECO:0000313" key="2">
    <source>
        <dbReference type="Proteomes" id="UP001172680"/>
    </source>
</evidence>
<proteinExistence type="predicted"/>
<dbReference type="EMBL" id="JAPDRP010000009">
    <property type="protein sequence ID" value="KAJ9644669.1"/>
    <property type="molecule type" value="Genomic_DNA"/>
</dbReference>
<keyword evidence="2" id="KW-1185">Reference proteome</keyword>
<evidence type="ECO:0000313" key="1">
    <source>
        <dbReference type="EMBL" id="KAJ9644669.1"/>
    </source>
</evidence>
<protein>
    <submittedName>
        <fullName evidence="1">Uncharacterized protein</fullName>
    </submittedName>
</protein>
<comment type="caution">
    <text evidence="1">The sequence shown here is derived from an EMBL/GenBank/DDBJ whole genome shotgun (WGS) entry which is preliminary data.</text>
</comment>
<accession>A0ACC2ZAR6</accession>
<dbReference type="Proteomes" id="UP001172680">
    <property type="component" value="Unassembled WGS sequence"/>
</dbReference>
<reference evidence="1" key="1">
    <citation type="submission" date="2022-10" db="EMBL/GenBank/DDBJ databases">
        <title>Culturing micro-colonial fungi from biological soil crusts in the Mojave desert and describing Neophaeococcomyces mojavensis, and introducing the new genera and species Taxawa tesnikishii.</title>
        <authorList>
            <person name="Kurbessoian T."/>
            <person name="Stajich J.E."/>
        </authorList>
    </citation>
    <scope>NUCLEOTIDE SEQUENCE</scope>
    <source>
        <strain evidence="1">JES_115</strain>
    </source>
</reference>